<name>A0A317EGX2_9PROT</name>
<dbReference type="SUPFAM" id="SSF55387">
    <property type="entry name" value="Frataxin/Nqo15-like"/>
    <property type="match status" value="1"/>
</dbReference>
<dbReference type="SMART" id="SM01219">
    <property type="entry name" value="Frataxin_Cyay"/>
    <property type="match status" value="1"/>
</dbReference>
<dbReference type="OrthoDB" id="8480400at2"/>
<dbReference type="GO" id="GO:0034986">
    <property type="term" value="F:iron chaperone activity"/>
    <property type="evidence" value="ECO:0007669"/>
    <property type="project" value="TreeGrafter"/>
</dbReference>
<dbReference type="GO" id="GO:0004322">
    <property type="term" value="F:ferroxidase activity"/>
    <property type="evidence" value="ECO:0007669"/>
    <property type="project" value="TreeGrafter"/>
</dbReference>
<accession>A0A317EGX2</accession>
<dbReference type="PANTHER" id="PTHR16821">
    <property type="entry name" value="FRATAXIN"/>
    <property type="match status" value="1"/>
</dbReference>
<comment type="caution">
    <text evidence="3">The sequence shown here is derived from an EMBL/GenBank/DDBJ whole genome shotgun (WGS) entry which is preliminary data.</text>
</comment>
<comment type="similarity">
    <text evidence="1">Belongs to the frataxin family.</text>
</comment>
<dbReference type="Gene3D" id="3.30.920.10">
    <property type="entry name" value="Frataxin/CyaY"/>
    <property type="match status" value="1"/>
</dbReference>
<evidence type="ECO:0000313" key="4">
    <source>
        <dbReference type="Proteomes" id="UP000245461"/>
    </source>
</evidence>
<evidence type="ECO:0000256" key="2">
    <source>
        <dbReference type="ARBA" id="ARBA00023004"/>
    </source>
</evidence>
<keyword evidence="4" id="KW-1185">Reference proteome</keyword>
<reference evidence="3 4" key="1">
    <citation type="submission" date="2018-05" db="EMBL/GenBank/DDBJ databases">
        <title>Zavarzinia sp. HR-AS.</title>
        <authorList>
            <person name="Lee Y."/>
            <person name="Jeon C.O."/>
        </authorList>
    </citation>
    <scope>NUCLEOTIDE SEQUENCE [LARGE SCALE GENOMIC DNA]</scope>
    <source>
        <strain evidence="3 4">HR-AS</strain>
    </source>
</reference>
<dbReference type="GO" id="GO:0008199">
    <property type="term" value="F:ferric iron binding"/>
    <property type="evidence" value="ECO:0007669"/>
    <property type="project" value="InterPro"/>
</dbReference>
<dbReference type="PANTHER" id="PTHR16821:SF2">
    <property type="entry name" value="FRATAXIN, MITOCHONDRIAL"/>
    <property type="match status" value="1"/>
</dbReference>
<dbReference type="NCBIfam" id="TIGR03421">
    <property type="entry name" value="FeS_CyaY"/>
    <property type="match status" value="1"/>
</dbReference>
<dbReference type="PROSITE" id="PS50810">
    <property type="entry name" value="FRATAXIN_2"/>
    <property type="match status" value="1"/>
</dbReference>
<dbReference type="Pfam" id="PF01491">
    <property type="entry name" value="Frataxin_Cyay"/>
    <property type="match status" value="1"/>
</dbReference>
<dbReference type="PROSITE" id="PS01344">
    <property type="entry name" value="FRATAXIN_1"/>
    <property type="match status" value="1"/>
</dbReference>
<dbReference type="Proteomes" id="UP000245461">
    <property type="component" value="Unassembled WGS sequence"/>
</dbReference>
<evidence type="ECO:0000256" key="1">
    <source>
        <dbReference type="ARBA" id="ARBA00008183"/>
    </source>
</evidence>
<protein>
    <submittedName>
        <fullName evidence="3">Iron donor protein CyaY</fullName>
    </submittedName>
</protein>
<sequence length="109" mass="12212">MAQDDTDFRNRAEHCLAFWLDVFEESEGFDELELIDGVLQAETEDGRTFVLNRHNPLRQVWLSSPVSGAHHYAFDGERDGWFSTRGGEAMTARLVADLAAVGIEVGENV</sequence>
<gene>
    <name evidence="3" type="primary">cyaY</name>
    <name evidence="3" type="ORF">DKG74_06570</name>
</gene>
<dbReference type="GO" id="GO:0005737">
    <property type="term" value="C:cytoplasm"/>
    <property type="evidence" value="ECO:0007669"/>
    <property type="project" value="UniProtKB-ARBA"/>
</dbReference>
<organism evidence="3 4">
    <name type="scientific">Zavarzinia aquatilis</name>
    <dbReference type="NCBI Taxonomy" id="2211142"/>
    <lineage>
        <taxon>Bacteria</taxon>
        <taxon>Pseudomonadati</taxon>
        <taxon>Pseudomonadota</taxon>
        <taxon>Alphaproteobacteria</taxon>
        <taxon>Rhodospirillales</taxon>
        <taxon>Zavarziniaceae</taxon>
        <taxon>Zavarzinia</taxon>
    </lineage>
</organism>
<proteinExistence type="inferred from homology"/>
<dbReference type="InterPro" id="IPR002908">
    <property type="entry name" value="Frataxin/CyaY"/>
</dbReference>
<evidence type="ECO:0000313" key="3">
    <source>
        <dbReference type="EMBL" id="PWR24465.1"/>
    </source>
</evidence>
<dbReference type="GO" id="GO:0008198">
    <property type="term" value="F:ferrous iron binding"/>
    <property type="evidence" value="ECO:0007669"/>
    <property type="project" value="TreeGrafter"/>
</dbReference>
<dbReference type="InterPro" id="IPR036524">
    <property type="entry name" value="Frataxin/CyaY_sf"/>
</dbReference>
<dbReference type="InterPro" id="IPR020895">
    <property type="entry name" value="Frataxin_CS"/>
</dbReference>
<keyword evidence="2" id="KW-0408">Iron</keyword>
<dbReference type="GO" id="GO:0051537">
    <property type="term" value="F:2 iron, 2 sulfur cluster binding"/>
    <property type="evidence" value="ECO:0007669"/>
    <property type="project" value="TreeGrafter"/>
</dbReference>
<dbReference type="RefSeq" id="WP_109903916.1">
    <property type="nucleotide sequence ID" value="NZ_QGLE01000003.1"/>
</dbReference>
<dbReference type="GO" id="GO:0006879">
    <property type="term" value="P:intracellular iron ion homeostasis"/>
    <property type="evidence" value="ECO:0007669"/>
    <property type="project" value="TreeGrafter"/>
</dbReference>
<dbReference type="EMBL" id="QGLE01000003">
    <property type="protein sequence ID" value="PWR24465.1"/>
    <property type="molecule type" value="Genomic_DNA"/>
</dbReference>
<dbReference type="AlphaFoldDB" id="A0A317EGX2"/>
<dbReference type="GO" id="GO:0016226">
    <property type="term" value="P:iron-sulfur cluster assembly"/>
    <property type="evidence" value="ECO:0007669"/>
    <property type="project" value="InterPro"/>
</dbReference>